<organism evidence="2 3">
    <name type="scientific">Burkholderia cepacia GG4</name>
    <dbReference type="NCBI Taxonomy" id="1009846"/>
    <lineage>
        <taxon>Bacteria</taxon>
        <taxon>Pseudomonadati</taxon>
        <taxon>Pseudomonadota</taxon>
        <taxon>Betaproteobacteria</taxon>
        <taxon>Burkholderiales</taxon>
        <taxon>Burkholderiaceae</taxon>
        <taxon>Burkholderia</taxon>
        <taxon>Burkholderia cepacia complex</taxon>
    </lineage>
</organism>
<dbReference type="KEGG" id="bct:GEM_3642"/>
<name>A0A9W3K7J4_BURCE</name>
<dbReference type="EMBL" id="CP003775">
    <property type="protein sequence ID" value="AFQ50032.1"/>
    <property type="molecule type" value="Genomic_DNA"/>
</dbReference>
<dbReference type="Pfam" id="PF06551">
    <property type="entry name" value="DUF1120"/>
    <property type="match status" value="1"/>
</dbReference>
<accession>A0A9W3K7J4</accession>
<gene>
    <name evidence="2" type="ORF">GEM_3642</name>
</gene>
<feature type="signal peptide" evidence="1">
    <location>
        <begin position="1"/>
        <end position="25"/>
    </location>
</feature>
<sequence>MHLKHLPVPSLLASALLLSTGHALAGTDLSVSGRIQSGACSLTLGNGGTIDLGTISRKDLNEAEETIFSFKYDLPLNIQCQAPTKVAIKVVNNREDVDYYGNRMYGLGPSGSKNRYWFYPFERFGDGKPLSQLVSFDDRYWGAPTSSDTAEMIPPSWLSSWAEPGQTLPQAFQNISSRLLFNIAIAPAKDLDLSQEIVIDGSATMELVYL</sequence>
<dbReference type="RefSeq" id="WP_014898804.1">
    <property type="nucleotide sequence ID" value="NC_018514.1"/>
</dbReference>
<dbReference type="InterPro" id="IPR010546">
    <property type="entry name" value="DUF1120"/>
</dbReference>
<evidence type="ECO:0000313" key="2">
    <source>
        <dbReference type="EMBL" id="AFQ50032.1"/>
    </source>
</evidence>
<keyword evidence="1" id="KW-0732">Signal</keyword>
<reference evidence="2 3" key="1">
    <citation type="journal article" date="2012" name="J. Bacteriol.">
        <title>Complete Genome Sequence of Burkholderia sp. Strain GG4, a Betaproteobacterium That Reduces 3-Oxo-N-Acylhomoserine Lactones and Produces Different N-Acylhomoserine Lactones.</title>
        <authorList>
            <person name="Hong K.W."/>
            <person name="Koh C.L."/>
            <person name="Sam C.K."/>
            <person name="Yin W.F."/>
            <person name="Chan K.G."/>
        </authorList>
    </citation>
    <scope>NUCLEOTIDE SEQUENCE [LARGE SCALE GENOMIC DNA]</scope>
    <source>
        <strain evidence="2 3">GG4</strain>
    </source>
</reference>
<feature type="chain" id="PRO_5040888496" description="DUF1120 domain-containing protein" evidence="1">
    <location>
        <begin position="26"/>
        <end position="210"/>
    </location>
</feature>
<evidence type="ECO:0000256" key="1">
    <source>
        <dbReference type="SAM" id="SignalP"/>
    </source>
</evidence>
<dbReference type="Proteomes" id="UP000032866">
    <property type="component" value="Chromosome 2"/>
</dbReference>
<evidence type="ECO:0000313" key="3">
    <source>
        <dbReference type="Proteomes" id="UP000032866"/>
    </source>
</evidence>
<dbReference type="AlphaFoldDB" id="A0A9W3K7J4"/>
<protein>
    <recommendedName>
        <fullName evidence="4">DUF1120 domain-containing protein</fullName>
    </recommendedName>
</protein>
<evidence type="ECO:0008006" key="4">
    <source>
        <dbReference type="Google" id="ProtNLM"/>
    </source>
</evidence>
<proteinExistence type="predicted"/>